<name>A0A318SII4_9DEIO</name>
<proteinExistence type="predicted"/>
<accession>A0A318SII4</accession>
<gene>
    <name evidence="2" type="ORF">DES52_115114</name>
</gene>
<dbReference type="Gene3D" id="1.20.5.2950">
    <property type="match status" value="1"/>
</dbReference>
<evidence type="ECO:0000313" key="2">
    <source>
        <dbReference type="EMBL" id="PYE51182.1"/>
    </source>
</evidence>
<evidence type="ECO:0000256" key="1">
    <source>
        <dbReference type="SAM" id="Coils"/>
    </source>
</evidence>
<comment type="caution">
    <text evidence="2">The sequence shown here is derived from an EMBL/GenBank/DDBJ whole genome shotgun (WGS) entry which is preliminary data.</text>
</comment>
<dbReference type="AlphaFoldDB" id="A0A318SII4"/>
<dbReference type="RefSeq" id="WP_110888088.1">
    <property type="nucleotide sequence ID" value="NZ_QJSX01000015.1"/>
</dbReference>
<reference evidence="2 3" key="1">
    <citation type="submission" date="2018-06" db="EMBL/GenBank/DDBJ databases">
        <title>Genomic Encyclopedia of Type Strains, Phase IV (KMG-IV): sequencing the most valuable type-strain genomes for metagenomic binning, comparative biology and taxonomic classification.</title>
        <authorList>
            <person name="Goeker M."/>
        </authorList>
    </citation>
    <scope>NUCLEOTIDE SEQUENCE [LARGE SCALE GENOMIC DNA]</scope>
    <source>
        <strain evidence="2 3">DSM 18048</strain>
    </source>
</reference>
<dbReference type="Proteomes" id="UP000248326">
    <property type="component" value="Unassembled WGS sequence"/>
</dbReference>
<dbReference type="Pfam" id="PF16999">
    <property type="entry name" value="V-ATPase_G_2"/>
    <property type="match status" value="1"/>
</dbReference>
<evidence type="ECO:0000313" key="3">
    <source>
        <dbReference type="Proteomes" id="UP000248326"/>
    </source>
</evidence>
<keyword evidence="1" id="KW-0175">Coiled coil</keyword>
<keyword evidence="3" id="KW-1185">Reference proteome</keyword>
<feature type="coiled-coil region" evidence="1">
    <location>
        <begin position="8"/>
        <end position="94"/>
    </location>
</feature>
<sequence>MDASSRILSELASRELALDQQIEAAKAEADREIEAARARAAHIEQEANAQLAEMQAEFEQVLAARTAEIRERAHVDAQREVQAATERSERKLEQAVVMILKAVLP</sequence>
<protein>
    <submittedName>
        <fullName evidence="2">(H+)-ATPase G subunit</fullName>
    </submittedName>
</protein>
<organism evidence="2 3">
    <name type="scientific">Deinococcus yavapaiensis KR-236</name>
    <dbReference type="NCBI Taxonomy" id="694435"/>
    <lineage>
        <taxon>Bacteria</taxon>
        <taxon>Thermotogati</taxon>
        <taxon>Deinococcota</taxon>
        <taxon>Deinococci</taxon>
        <taxon>Deinococcales</taxon>
        <taxon>Deinococcaceae</taxon>
        <taxon>Deinococcus</taxon>
    </lineage>
</organism>
<dbReference type="OrthoDB" id="72145at2"/>
<dbReference type="EMBL" id="QJSX01000015">
    <property type="protein sequence ID" value="PYE51182.1"/>
    <property type="molecule type" value="Genomic_DNA"/>
</dbReference>